<evidence type="ECO:0000313" key="4">
    <source>
        <dbReference type="EMBL" id="MXQ67175.1"/>
    </source>
</evidence>
<dbReference type="OrthoDB" id="1496139at2"/>
<dbReference type="EMBL" id="WUTW01000006">
    <property type="protein sequence ID" value="MXQ67175.1"/>
    <property type="molecule type" value="Genomic_DNA"/>
</dbReference>
<gene>
    <name evidence="4" type="ORF">GQ466_24465</name>
</gene>
<dbReference type="RefSeq" id="WP_161105368.1">
    <property type="nucleotide sequence ID" value="NZ_JBHLYI010000024.1"/>
</dbReference>
<evidence type="ECO:0000256" key="3">
    <source>
        <dbReference type="SAM" id="Phobius"/>
    </source>
</evidence>
<dbReference type="PANTHER" id="PTHR34295">
    <property type="entry name" value="BIOTIN TRANSPORTER BIOY"/>
    <property type="match status" value="1"/>
</dbReference>
<keyword evidence="2 3" id="KW-0472">Membrane</keyword>
<comment type="subcellular location">
    <subcellularLocation>
        <location evidence="2">Cell membrane</location>
        <topology evidence="2">Multi-pass membrane protein</topology>
    </subcellularLocation>
</comment>
<organism evidence="4 5">
    <name type="scientific">Actinomadura rayongensis</name>
    <dbReference type="NCBI Taxonomy" id="1429076"/>
    <lineage>
        <taxon>Bacteria</taxon>
        <taxon>Bacillati</taxon>
        <taxon>Actinomycetota</taxon>
        <taxon>Actinomycetes</taxon>
        <taxon>Streptosporangiales</taxon>
        <taxon>Thermomonosporaceae</taxon>
        <taxon>Actinomadura</taxon>
    </lineage>
</organism>
<dbReference type="Pfam" id="PF02632">
    <property type="entry name" value="BioY"/>
    <property type="match status" value="1"/>
</dbReference>
<dbReference type="PIRSF" id="PIRSF016661">
    <property type="entry name" value="BioY"/>
    <property type="match status" value="1"/>
</dbReference>
<dbReference type="AlphaFoldDB" id="A0A6I4WFS4"/>
<feature type="transmembrane region" description="Helical" evidence="3">
    <location>
        <begin position="178"/>
        <end position="195"/>
    </location>
</feature>
<name>A0A6I4WFS4_9ACTN</name>
<dbReference type="PANTHER" id="PTHR34295:SF1">
    <property type="entry name" value="BIOTIN TRANSPORTER BIOY"/>
    <property type="match status" value="1"/>
</dbReference>
<evidence type="ECO:0000256" key="2">
    <source>
        <dbReference type="PIRNR" id="PIRNR016661"/>
    </source>
</evidence>
<sequence>MTTADLTATRRPRAVRAVLGDLLPGALARDTALVLAAATLTGIAAQLSVPLPGTPVPVTGQTFAVLLAGAALGAPRAALAMLTYLLAGIAGLPWFADGQTGTGSPTFGYLLGFVAAATAVGALARRGGDRTPARTAATMLAGTAVLYAIGLPYLMASLDVGLGTALHLGFTPFLAGDALKIVLAAGLLPAAWRLLGARR</sequence>
<comment type="similarity">
    <text evidence="1 2">Belongs to the BioY family.</text>
</comment>
<dbReference type="GO" id="GO:0015225">
    <property type="term" value="F:biotin transmembrane transporter activity"/>
    <property type="evidence" value="ECO:0007669"/>
    <property type="project" value="UniProtKB-UniRule"/>
</dbReference>
<evidence type="ECO:0000313" key="5">
    <source>
        <dbReference type="Proteomes" id="UP000431901"/>
    </source>
</evidence>
<dbReference type="Proteomes" id="UP000431901">
    <property type="component" value="Unassembled WGS sequence"/>
</dbReference>
<keyword evidence="2" id="KW-0813">Transport</keyword>
<keyword evidence="3" id="KW-1133">Transmembrane helix</keyword>
<feature type="transmembrane region" description="Helical" evidence="3">
    <location>
        <begin position="107"/>
        <end position="124"/>
    </location>
</feature>
<dbReference type="GO" id="GO:0005886">
    <property type="term" value="C:plasma membrane"/>
    <property type="evidence" value="ECO:0007669"/>
    <property type="project" value="UniProtKB-SubCell"/>
</dbReference>
<feature type="transmembrane region" description="Helical" evidence="3">
    <location>
        <begin position="136"/>
        <end position="158"/>
    </location>
</feature>
<protein>
    <recommendedName>
        <fullName evidence="2">Biotin transporter</fullName>
    </recommendedName>
</protein>
<dbReference type="InterPro" id="IPR003784">
    <property type="entry name" value="BioY"/>
</dbReference>
<keyword evidence="2" id="KW-1003">Cell membrane</keyword>
<dbReference type="Gene3D" id="1.10.1760.20">
    <property type="match status" value="1"/>
</dbReference>
<keyword evidence="3" id="KW-0812">Transmembrane</keyword>
<evidence type="ECO:0000256" key="1">
    <source>
        <dbReference type="ARBA" id="ARBA00010692"/>
    </source>
</evidence>
<accession>A0A6I4WFS4</accession>
<comment type="caution">
    <text evidence="4">The sequence shown here is derived from an EMBL/GenBank/DDBJ whole genome shotgun (WGS) entry which is preliminary data.</text>
</comment>
<keyword evidence="5" id="KW-1185">Reference proteome</keyword>
<reference evidence="4 5" key="1">
    <citation type="submission" date="2019-12" db="EMBL/GenBank/DDBJ databases">
        <title>Nocardia macrotermitis sp. nov. and Nocardia aurantia sp. nov., isolated from the gut of the fungus growing-termite Macrotermes natalensis.</title>
        <authorList>
            <person name="Christine B."/>
            <person name="Rene B."/>
        </authorList>
    </citation>
    <scope>NUCLEOTIDE SEQUENCE [LARGE SCALE GENOMIC DNA]</scope>
    <source>
        <strain evidence="4 5">DSM 102126</strain>
    </source>
</reference>
<proteinExistence type="inferred from homology"/>